<sequence length="174" mass="20560">MRQRRWLKLLKDYDTNIQYYPGKANVVADALSRKSGMIAGIKVEEEIIRDLERLDIELHEDNEIWTIVENLDKQVECRIDEDNVLWQDTRLVVPNDASLREALLTEAHSFPFSVYPSSTKMYHDLKHHFWWSGMKGYVAMFVSKCLICQQVKIEHQRASSLLQPLDIPVWKWDK</sequence>
<dbReference type="AlphaFoldDB" id="A0A699TYV6"/>
<dbReference type="InterPro" id="IPR041588">
    <property type="entry name" value="Integrase_H2C2"/>
</dbReference>
<comment type="caution">
    <text evidence="2">The sequence shown here is derived from an EMBL/GenBank/DDBJ whole genome shotgun (WGS) entry which is preliminary data.</text>
</comment>
<proteinExistence type="predicted"/>
<gene>
    <name evidence="2" type="ORF">Tci_888121</name>
</gene>
<dbReference type="InterPro" id="IPR050951">
    <property type="entry name" value="Retrovirus_Pol_polyprotein"/>
</dbReference>
<evidence type="ECO:0000313" key="2">
    <source>
        <dbReference type="EMBL" id="GFD16152.1"/>
    </source>
</evidence>
<evidence type="ECO:0000259" key="1">
    <source>
        <dbReference type="Pfam" id="PF17921"/>
    </source>
</evidence>
<name>A0A699TYV6_TANCI</name>
<dbReference type="EMBL" id="BKCJ011291351">
    <property type="protein sequence ID" value="GFD16152.1"/>
    <property type="molecule type" value="Genomic_DNA"/>
</dbReference>
<dbReference type="Gene3D" id="1.10.340.70">
    <property type="match status" value="1"/>
</dbReference>
<dbReference type="PANTHER" id="PTHR37984">
    <property type="entry name" value="PROTEIN CBG26694"/>
    <property type="match status" value="1"/>
</dbReference>
<reference evidence="2" key="1">
    <citation type="journal article" date="2019" name="Sci. Rep.">
        <title>Draft genome of Tanacetum cinerariifolium, the natural source of mosquito coil.</title>
        <authorList>
            <person name="Yamashiro T."/>
            <person name="Shiraishi A."/>
            <person name="Satake H."/>
            <person name="Nakayama K."/>
        </authorList>
    </citation>
    <scope>NUCLEOTIDE SEQUENCE</scope>
</reference>
<feature type="domain" description="Integrase zinc-binding" evidence="1">
    <location>
        <begin position="96"/>
        <end position="152"/>
    </location>
</feature>
<dbReference type="PANTHER" id="PTHR37984:SF5">
    <property type="entry name" value="PROTEIN NYNRIN-LIKE"/>
    <property type="match status" value="1"/>
</dbReference>
<dbReference type="Pfam" id="PF17921">
    <property type="entry name" value="Integrase_H2C2"/>
    <property type="match status" value="1"/>
</dbReference>
<organism evidence="2">
    <name type="scientific">Tanacetum cinerariifolium</name>
    <name type="common">Dalmatian daisy</name>
    <name type="synonym">Chrysanthemum cinerariifolium</name>
    <dbReference type="NCBI Taxonomy" id="118510"/>
    <lineage>
        <taxon>Eukaryota</taxon>
        <taxon>Viridiplantae</taxon>
        <taxon>Streptophyta</taxon>
        <taxon>Embryophyta</taxon>
        <taxon>Tracheophyta</taxon>
        <taxon>Spermatophyta</taxon>
        <taxon>Magnoliopsida</taxon>
        <taxon>eudicotyledons</taxon>
        <taxon>Gunneridae</taxon>
        <taxon>Pentapetalae</taxon>
        <taxon>asterids</taxon>
        <taxon>campanulids</taxon>
        <taxon>Asterales</taxon>
        <taxon>Asteraceae</taxon>
        <taxon>Asteroideae</taxon>
        <taxon>Anthemideae</taxon>
        <taxon>Anthemidinae</taxon>
        <taxon>Tanacetum</taxon>
    </lineage>
</organism>
<protein>
    <submittedName>
        <fullName evidence="2">Retrotransposon protein, putative, Ty3-gypsy subclass</fullName>
    </submittedName>
</protein>
<feature type="non-terminal residue" evidence="2">
    <location>
        <position position="174"/>
    </location>
</feature>
<accession>A0A699TYV6</accession>